<evidence type="ECO:0000259" key="1">
    <source>
        <dbReference type="Pfam" id="PF08100"/>
    </source>
</evidence>
<dbReference type="InterPro" id="IPR036390">
    <property type="entry name" value="WH_DNA-bd_sf"/>
</dbReference>
<reference evidence="3" key="1">
    <citation type="journal article" date="2013" name="Nature">
        <title>Pan genome of the phytoplankton Emiliania underpins its global distribution.</title>
        <authorList>
            <person name="Read B.A."/>
            <person name="Kegel J."/>
            <person name="Klute M.J."/>
            <person name="Kuo A."/>
            <person name="Lefebvre S.C."/>
            <person name="Maumus F."/>
            <person name="Mayer C."/>
            <person name="Miller J."/>
            <person name="Monier A."/>
            <person name="Salamov A."/>
            <person name="Young J."/>
            <person name="Aguilar M."/>
            <person name="Claverie J.M."/>
            <person name="Frickenhaus S."/>
            <person name="Gonzalez K."/>
            <person name="Herman E.K."/>
            <person name="Lin Y.C."/>
            <person name="Napier J."/>
            <person name="Ogata H."/>
            <person name="Sarno A.F."/>
            <person name="Shmutz J."/>
            <person name="Schroeder D."/>
            <person name="de Vargas C."/>
            <person name="Verret F."/>
            <person name="von Dassow P."/>
            <person name="Valentin K."/>
            <person name="Van de Peer Y."/>
            <person name="Wheeler G."/>
            <person name="Dacks J.B."/>
            <person name="Delwiche C.F."/>
            <person name="Dyhrman S.T."/>
            <person name="Glockner G."/>
            <person name="John U."/>
            <person name="Richards T."/>
            <person name="Worden A.Z."/>
            <person name="Zhang X."/>
            <person name="Grigoriev I.V."/>
            <person name="Allen A.E."/>
            <person name="Bidle K."/>
            <person name="Borodovsky M."/>
            <person name="Bowler C."/>
            <person name="Brownlee C."/>
            <person name="Cock J.M."/>
            <person name="Elias M."/>
            <person name="Gladyshev V.N."/>
            <person name="Groth M."/>
            <person name="Guda C."/>
            <person name="Hadaegh A."/>
            <person name="Iglesias-Rodriguez M.D."/>
            <person name="Jenkins J."/>
            <person name="Jones B.M."/>
            <person name="Lawson T."/>
            <person name="Leese F."/>
            <person name="Lindquist E."/>
            <person name="Lobanov A."/>
            <person name="Lomsadze A."/>
            <person name="Malik S.B."/>
            <person name="Marsh M.E."/>
            <person name="Mackinder L."/>
            <person name="Mock T."/>
            <person name="Mueller-Roeber B."/>
            <person name="Pagarete A."/>
            <person name="Parker M."/>
            <person name="Probert I."/>
            <person name="Quesneville H."/>
            <person name="Raines C."/>
            <person name="Rensing S.A."/>
            <person name="Riano-Pachon D.M."/>
            <person name="Richier S."/>
            <person name="Rokitta S."/>
            <person name="Shiraiwa Y."/>
            <person name="Soanes D.M."/>
            <person name="van der Giezen M."/>
            <person name="Wahlund T.M."/>
            <person name="Williams B."/>
            <person name="Wilson W."/>
            <person name="Wolfe G."/>
            <person name="Wurch L.L."/>
        </authorList>
    </citation>
    <scope>NUCLEOTIDE SEQUENCE</scope>
</reference>
<organism evidence="2 3">
    <name type="scientific">Emiliania huxleyi (strain CCMP1516)</name>
    <dbReference type="NCBI Taxonomy" id="280463"/>
    <lineage>
        <taxon>Eukaryota</taxon>
        <taxon>Haptista</taxon>
        <taxon>Haptophyta</taxon>
        <taxon>Prymnesiophyceae</taxon>
        <taxon>Isochrysidales</taxon>
        <taxon>Noelaerhabdaceae</taxon>
        <taxon>Emiliania</taxon>
    </lineage>
</organism>
<dbReference type="GO" id="GO:0046983">
    <property type="term" value="F:protein dimerization activity"/>
    <property type="evidence" value="ECO:0007669"/>
    <property type="project" value="InterPro"/>
</dbReference>
<accession>A0A0D3K0X2</accession>
<dbReference type="EnsemblProtists" id="EOD29407">
    <property type="protein sequence ID" value="EOD29407"/>
    <property type="gene ID" value="EMIHUDRAFT_204066"/>
</dbReference>
<reference evidence="2" key="2">
    <citation type="submission" date="2024-10" db="UniProtKB">
        <authorList>
            <consortium name="EnsemblProtists"/>
        </authorList>
    </citation>
    <scope>IDENTIFICATION</scope>
</reference>
<dbReference type="AlphaFoldDB" id="A0A0D3K0X2"/>
<dbReference type="InterPro" id="IPR012967">
    <property type="entry name" value="COMT_dimerisation"/>
</dbReference>
<evidence type="ECO:0000313" key="3">
    <source>
        <dbReference type="Proteomes" id="UP000013827"/>
    </source>
</evidence>
<dbReference type="PaxDb" id="2903-EOD29407"/>
<dbReference type="SUPFAM" id="SSF46785">
    <property type="entry name" value="Winged helix' DNA-binding domain"/>
    <property type="match status" value="1"/>
</dbReference>
<dbReference type="GeneID" id="19046756"/>
<feature type="domain" description="O-methyltransferase dimerisation" evidence="1">
    <location>
        <begin position="54"/>
        <end position="131"/>
    </location>
</feature>
<dbReference type="Proteomes" id="UP000013827">
    <property type="component" value="Unassembled WGS sequence"/>
</dbReference>
<dbReference type="InterPro" id="IPR036388">
    <property type="entry name" value="WH-like_DNA-bd_sf"/>
</dbReference>
<sequence length="276" mass="29519">MLLRLGSMLARRGLHAASARFAAAPALRLGRSRALSTAPVDDEMEDDIDVDGVAYGFMASQALFAGLELGIFDAIAAAGGSVDLPSLQRSSGVTAPRLQTLLTALVASKALRRSRDGAYDLSPNAARFLVSSSRHFYGDYLKLQIGRQFYHRMGALTDVMKTGEAPSYASWFSDPEVAATYTRAQHNGSVATAKALLKRMAGSVSLDGASKMLDILELPEVCATGNTIRAEQPADVLMSYISGSVPEPVVGALYANAYKARQSSGSGWWWWCVGWC</sequence>
<dbReference type="Gene3D" id="1.10.10.10">
    <property type="entry name" value="Winged helix-like DNA-binding domain superfamily/Winged helix DNA-binding domain"/>
    <property type="match status" value="1"/>
</dbReference>
<proteinExistence type="predicted"/>
<dbReference type="RefSeq" id="XP_005781836.1">
    <property type="nucleotide sequence ID" value="XM_005781779.1"/>
</dbReference>
<dbReference type="Pfam" id="PF08100">
    <property type="entry name" value="Dimerisation"/>
    <property type="match status" value="1"/>
</dbReference>
<dbReference type="HOGENOM" id="CLU_1009865_0_0_1"/>
<dbReference type="KEGG" id="ehx:EMIHUDRAFT_204066"/>
<keyword evidence="3" id="KW-1185">Reference proteome</keyword>
<evidence type="ECO:0000313" key="2">
    <source>
        <dbReference type="EnsemblProtists" id="EOD29407"/>
    </source>
</evidence>
<protein>
    <recommendedName>
        <fullName evidence="1">O-methyltransferase dimerisation domain-containing protein</fullName>
    </recommendedName>
</protein>
<name>A0A0D3K0X2_EMIH1</name>